<protein>
    <recommendedName>
        <fullName evidence="3">Molybdopterin synthase sulfur carrier subunit</fullName>
    </recommendedName>
</protein>
<dbReference type="Gene3D" id="3.10.20.30">
    <property type="match status" value="1"/>
</dbReference>
<dbReference type="InterPro" id="IPR012675">
    <property type="entry name" value="Beta-grasp_dom_sf"/>
</dbReference>
<dbReference type="SUPFAM" id="SSF54285">
    <property type="entry name" value="MoaD/ThiS"/>
    <property type="match status" value="1"/>
</dbReference>
<dbReference type="EMBL" id="LJFS01000049">
    <property type="protein sequence ID" value="KPG25992.1"/>
    <property type="molecule type" value="Genomic_DNA"/>
</dbReference>
<dbReference type="STRING" id="83262.BAB75_04850"/>
<proteinExistence type="inferred from homology"/>
<dbReference type="KEGG" id="miz:BAB75_04850"/>
<evidence type="ECO:0000313" key="8">
    <source>
        <dbReference type="Proteomes" id="UP000037962"/>
    </source>
</evidence>
<organism evidence="6 9">
    <name type="scientific">Mycobacteroides immunogenum</name>
    <dbReference type="NCBI Taxonomy" id="83262"/>
    <lineage>
        <taxon>Bacteria</taxon>
        <taxon>Bacillati</taxon>
        <taxon>Actinomycetota</taxon>
        <taxon>Actinomycetes</taxon>
        <taxon>Mycobacteriales</taxon>
        <taxon>Mycobacteriaceae</taxon>
        <taxon>Mycobacteroides</taxon>
    </lineage>
</organism>
<evidence type="ECO:0000313" key="5">
    <source>
        <dbReference type="EMBL" id="KPG25992.1"/>
    </source>
</evidence>
<dbReference type="Proteomes" id="UP000037962">
    <property type="component" value="Unassembled WGS sequence"/>
</dbReference>
<reference evidence="7 8" key="1">
    <citation type="submission" date="2015-09" db="EMBL/GenBank/DDBJ databases">
        <title>Genome Sequences of Mycobacterium immunogenum Isolates, Recuperated from a Chloraminated Drinking Water Distribution System Simulator Subjected to Episodes of Nitrification.</title>
        <authorList>
            <person name="Gomez-Alvarez V."/>
            <person name="Revetta R.P."/>
        </authorList>
    </citation>
    <scope>NUCLEOTIDE SEQUENCE [LARGE SCALE GENOMIC DNA]</scope>
    <source>
        <strain evidence="4 7">H008</strain>
        <strain evidence="5 8">H076</strain>
    </source>
</reference>
<evidence type="ECO:0000313" key="6">
    <source>
        <dbReference type="EMBL" id="OAT69790.1"/>
    </source>
</evidence>
<dbReference type="Proteomes" id="UP000186919">
    <property type="component" value="Unassembled WGS sequence"/>
</dbReference>
<dbReference type="InterPro" id="IPR016155">
    <property type="entry name" value="Mopterin_synth/thiamin_S_b"/>
</dbReference>
<dbReference type="EMBL" id="LJFO01000019">
    <property type="protein sequence ID" value="KPG03893.1"/>
    <property type="molecule type" value="Genomic_DNA"/>
</dbReference>
<reference evidence="6 9" key="2">
    <citation type="submission" date="2016-01" db="EMBL/GenBank/DDBJ databases">
        <title>Mycobacterium immunogenum strain CD11_6 genome sequencing and assembly.</title>
        <authorList>
            <person name="Kaur G."/>
            <person name="Nair G.R."/>
            <person name="Mayilraj S."/>
        </authorList>
    </citation>
    <scope>NUCLEOTIDE SEQUENCE [LARGE SCALE GENOMIC DNA]</scope>
    <source>
        <strain evidence="6 9">CD11-6</strain>
    </source>
</reference>
<evidence type="ECO:0000256" key="3">
    <source>
        <dbReference type="ARBA" id="ARBA00024247"/>
    </source>
</evidence>
<evidence type="ECO:0000313" key="4">
    <source>
        <dbReference type="EMBL" id="KPG03893.1"/>
    </source>
</evidence>
<evidence type="ECO:0000256" key="2">
    <source>
        <dbReference type="ARBA" id="ARBA00024200"/>
    </source>
</evidence>
<dbReference type="PANTHER" id="PTHR33359">
    <property type="entry name" value="MOLYBDOPTERIN SYNTHASE SULFUR CARRIER SUBUNIT"/>
    <property type="match status" value="1"/>
</dbReference>
<evidence type="ECO:0000313" key="9">
    <source>
        <dbReference type="Proteomes" id="UP000186919"/>
    </source>
</evidence>
<dbReference type="GO" id="GO:0000166">
    <property type="term" value="F:nucleotide binding"/>
    <property type="evidence" value="ECO:0007669"/>
    <property type="project" value="UniProtKB-KW"/>
</dbReference>
<dbReference type="GO" id="GO:1990133">
    <property type="term" value="C:molybdopterin adenylyltransferase complex"/>
    <property type="evidence" value="ECO:0007669"/>
    <property type="project" value="TreeGrafter"/>
</dbReference>
<dbReference type="InterPro" id="IPR044672">
    <property type="entry name" value="MOCS2A"/>
</dbReference>
<sequence>MLANITVRYFAAAAAAAGRQEETVELPAGASFDDLTRHLAARGPELERVLARCSFLYDGVAVRDRSHRPESGSVVDVLPPFAGG</sequence>
<dbReference type="PANTHER" id="PTHR33359:SF1">
    <property type="entry name" value="MOLYBDOPTERIN SYNTHASE SULFUR CARRIER SUBUNIT"/>
    <property type="match status" value="1"/>
</dbReference>
<dbReference type="AlphaFoldDB" id="A0A0N1CHN9"/>
<dbReference type="EMBL" id="LQYE01000002">
    <property type="protein sequence ID" value="OAT69790.1"/>
    <property type="molecule type" value="Genomic_DNA"/>
</dbReference>
<comment type="similarity">
    <text evidence="2">Belongs to the MoaD family.</text>
</comment>
<dbReference type="GO" id="GO:0006777">
    <property type="term" value="P:Mo-molybdopterin cofactor biosynthetic process"/>
    <property type="evidence" value="ECO:0007669"/>
    <property type="project" value="InterPro"/>
</dbReference>
<evidence type="ECO:0000313" key="7">
    <source>
        <dbReference type="Proteomes" id="UP000037843"/>
    </source>
</evidence>
<dbReference type="InterPro" id="IPR003749">
    <property type="entry name" value="ThiS/MoaD-like"/>
</dbReference>
<comment type="caution">
    <text evidence="6">The sequence shown here is derived from an EMBL/GenBank/DDBJ whole genome shotgun (WGS) entry which is preliminary data.</text>
</comment>
<dbReference type="RefSeq" id="WP_043078912.1">
    <property type="nucleotide sequence ID" value="NZ_CP011530.1"/>
</dbReference>
<keyword evidence="1" id="KW-0547">Nucleotide-binding</keyword>
<dbReference type="Pfam" id="PF02597">
    <property type="entry name" value="ThiS"/>
    <property type="match status" value="1"/>
</dbReference>
<gene>
    <name evidence="4" type="ORF">AN908_25570</name>
    <name evidence="5" type="ORF">AN912_26240</name>
    <name evidence="6" type="ORF">AWB85_19215</name>
</gene>
<dbReference type="GeneID" id="45763228"/>
<accession>A0A0N1CHN9</accession>
<dbReference type="OrthoDB" id="4331766at2"/>
<name>A0A0N1CHN9_9MYCO</name>
<keyword evidence="8" id="KW-1185">Reference proteome</keyword>
<dbReference type="Proteomes" id="UP000037843">
    <property type="component" value="Unassembled WGS sequence"/>
</dbReference>
<dbReference type="PATRIC" id="fig|83262.10.peg.5687"/>
<evidence type="ECO:0000256" key="1">
    <source>
        <dbReference type="ARBA" id="ARBA00022741"/>
    </source>
</evidence>